<feature type="domain" description="DUF7730" evidence="1">
    <location>
        <begin position="2"/>
        <end position="32"/>
    </location>
</feature>
<reference evidence="2 3" key="1">
    <citation type="journal article" date="2013" name="PLoS Genet.">
        <title>Comparative genome structure, secondary metabolite, and effector coding capacity across Cochliobolus pathogens.</title>
        <authorList>
            <person name="Condon B.J."/>
            <person name="Leng Y."/>
            <person name="Wu D."/>
            <person name="Bushley K.E."/>
            <person name="Ohm R.A."/>
            <person name="Otillar R."/>
            <person name="Martin J."/>
            <person name="Schackwitz W."/>
            <person name="Grimwood J."/>
            <person name="MohdZainudin N."/>
            <person name="Xue C."/>
            <person name="Wang R."/>
            <person name="Manning V.A."/>
            <person name="Dhillon B."/>
            <person name="Tu Z.J."/>
            <person name="Steffenson B.J."/>
            <person name="Salamov A."/>
            <person name="Sun H."/>
            <person name="Lowry S."/>
            <person name="LaButti K."/>
            <person name="Han J."/>
            <person name="Copeland A."/>
            <person name="Lindquist E."/>
            <person name="Barry K."/>
            <person name="Schmutz J."/>
            <person name="Baker S.E."/>
            <person name="Ciuffetti L.M."/>
            <person name="Grigoriev I.V."/>
            <person name="Zhong S."/>
            <person name="Turgeon B.G."/>
        </authorList>
    </citation>
    <scope>NUCLEOTIDE SEQUENCE [LARGE SCALE GENOMIC DNA]</scope>
    <source>
        <strain evidence="2 3">ATCC 44560</strain>
    </source>
</reference>
<sequence>RNQRESPLLRLPAEVRSMVWEYVFGGYHIYVYPREIHRRILRLMTVCRQIFMEAVLLPFRLNTWHI</sequence>
<evidence type="ECO:0000313" key="2">
    <source>
        <dbReference type="EMBL" id="EUC46072.1"/>
    </source>
</evidence>
<dbReference type="GeneID" id="19124617"/>
<dbReference type="EMBL" id="KI963972">
    <property type="protein sequence ID" value="EUC46072.1"/>
    <property type="molecule type" value="Genomic_DNA"/>
</dbReference>
<evidence type="ECO:0000259" key="1">
    <source>
        <dbReference type="Pfam" id="PF24864"/>
    </source>
</evidence>
<feature type="non-terminal residue" evidence="2">
    <location>
        <position position="1"/>
    </location>
</feature>
<dbReference type="KEGG" id="bor:COCMIDRAFT_54347"/>
<dbReference type="Proteomes" id="UP000054032">
    <property type="component" value="Unassembled WGS sequence"/>
</dbReference>
<proteinExistence type="predicted"/>
<dbReference type="HOGENOM" id="CLU_2838024_0_0_1"/>
<evidence type="ECO:0000313" key="3">
    <source>
        <dbReference type="Proteomes" id="UP000054032"/>
    </source>
</evidence>
<dbReference type="InterPro" id="IPR056632">
    <property type="entry name" value="DUF7730"/>
</dbReference>
<feature type="non-terminal residue" evidence="2">
    <location>
        <position position="66"/>
    </location>
</feature>
<dbReference type="AlphaFoldDB" id="W6Z2U3"/>
<name>W6Z2U3_COCMI</name>
<dbReference type="RefSeq" id="XP_007687430.1">
    <property type="nucleotide sequence ID" value="XM_007689240.1"/>
</dbReference>
<gene>
    <name evidence="2" type="ORF">COCMIDRAFT_54347</name>
</gene>
<dbReference type="PANTHER" id="PTHR38790:SF4">
    <property type="entry name" value="2EXR DOMAIN-CONTAINING PROTEIN"/>
    <property type="match status" value="1"/>
</dbReference>
<accession>W6Z2U3</accession>
<dbReference type="Pfam" id="PF24864">
    <property type="entry name" value="DUF7730"/>
    <property type="match status" value="1"/>
</dbReference>
<organism evidence="2 3">
    <name type="scientific">Bipolaris oryzae ATCC 44560</name>
    <dbReference type="NCBI Taxonomy" id="930090"/>
    <lineage>
        <taxon>Eukaryota</taxon>
        <taxon>Fungi</taxon>
        <taxon>Dikarya</taxon>
        <taxon>Ascomycota</taxon>
        <taxon>Pezizomycotina</taxon>
        <taxon>Dothideomycetes</taxon>
        <taxon>Pleosporomycetidae</taxon>
        <taxon>Pleosporales</taxon>
        <taxon>Pleosporineae</taxon>
        <taxon>Pleosporaceae</taxon>
        <taxon>Bipolaris</taxon>
    </lineage>
</organism>
<protein>
    <recommendedName>
        <fullName evidence="1">DUF7730 domain-containing protein</fullName>
    </recommendedName>
</protein>
<keyword evidence="3" id="KW-1185">Reference proteome</keyword>
<dbReference type="PANTHER" id="PTHR38790">
    <property type="entry name" value="2EXR DOMAIN-CONTAINING PROTEIN-RELATED"/>
    <property type="match status" value="1"/>
</dbReference>
<dbReference type="OrthoDB" id="3695492at2759"/>